<dbReference type="InterPro" id="IPR036690">
    <property type="entry name" value="Fdx_antiC-bd_sf"/>
</dbReference>
<keyword evidence="1" id="KW-0560">Oxidoreductase</keyword>
<dbReference type="InterPro" id="IPR003099">
    <property type="entry name" value="Prephen_DH"/>
</dbReference>
<dbReference type="Proteomes" id="UP000248557">
    <property type="component" value="Unassembled WGS sequence"/>
</dbReference>
<reference evidence="3 4" key="1">
    <citation type="submission" date="2017-05" db="EMBL/GenBank/DDBJ databases">
        <title>Host range expansion of the Methanosphaera genus to humans and monogastric animals involves recent and extensive reduction in genome content.</title>
        <authorList>
            <person name="Hoedt E.C."/>
            <person name="Volmer J.G."/>
            <person name="Parks D.H."/>
            <person name="Rosewarne C.P."/>
            <person name="Denman S.E."/>
            <person name="Mcsweeney C.S."/>
            <person name="O Cuiv P."/>
            <person name="Hugenholtz P."/>
            <person name="Tyson G.W."/>
            <person name="Morrison M."/>
        </authorList>
    </citation>
    <scope>NUCLEOTIDE SEQUENCE [LARGE SCALE GENOMIC DNA]</scope>
    <source>
        <strain evidence="3 4">PA5</strain>
    </source>
</reference>
<dbReference type="Pfam" id="PF02153">
    <property type="entry name" value="PDH_N"/>
    <property type="match status" value="1"/>
</dbReference>
<dbReference type="SUPFAM" id="SSF51735">
    <property type="entry name" value="NAD(P)-binding Rossmann-fold domains"/>
    <property type="match status" value="1"/>
</dbReference>
<dbReference type="PANTHER" id="PTHR21363">
    <property type="entry name" value="PREPHENATE DEHYDROGENASE"/>
    <property type="match status" value="1"/>
</dbReference>
<dbReference type="InterPro" id="IPR008927">
    <property type="entry name" value="6-PGluconate_DH-like_C_sf"/>
</dbReference>
<dbReference type="SUPFAM" id="SSF54991">
    <property type="entry name" value="Anticodon-binding domain of PheRS"/>
    <property type="match status" value="1"/>
</dbReference>
<dbReference type="RefSeq" id="WP_011406665.1">
    <property type="nucleotide sequence ID" value="NZ_CAUHHK010000013.1"/>
</dbReference>
<dbReference type="PANTHER" id="PTHR21363:SF0">
    <property type="entry name" value="PREPHENATE DEHYDROGENASE [NADP(+)]"/>
    <property type="match status" value="1"/>
</dbReference>
<dbReference type="PROSITE" id="PS51176">
    <property type="entry name" value="PDH_ADH"/>
    <property type="match status" value="1"/>
</dbReference>
<evidence type="ECO:0000259" key="2">
    <source>
        <dbReference type="PROSITE" id="PS51176"/>
    </source>
</evidence>
<feature type="domain" description="Prephenate/arogenate dehydrogenase" evidence="2">
    <location>
        <begin position="8"/>
        <end position="289"/>
    </location>
</feature>
<name>A0A328Q8K5_9EURY</name>
<dbReference type="OMA" id="LCQALPH"/>
<evidence type="ECO:0000256" key="1">
    <source>
        <dbReference type="ARBA" id="ARBA00023002"/>
    </source>
</evidence>
<dbReference type="SUPFAM" id="SSF48179">
    <property type="entry name" value="6-phosphogluconate dehydrogenase C-terminal domain-like"/>
    <property type="match status" value="1"/>
</dbReference>
<dbReference type="Pfam" id="PF20463">
    <property type="entry name" value="PDH_C"/>
    <property type="match status" value="1"/>
</dbReference>
<dbReference type="GO" id="GO:0006571">
    <property type="term" value="P:tyrosine biosynthetic process"/>
    <property type="evidence" value="ECO:0007669"/>
    <property type="project" value="InterPro"/>
</dbReference>
<accession>A0A328Q8K5</accession>
<dbReference type="NCBIfam" id="NF006408">
    <property type="entry name" value="PRK08655.1-2"/>
    <property type="match status" value="1"/>
</dbReference>
<dbReference type="InterPro" id="IPR050812">
    <property type="entry name" value="Preph/Arog_dehydrog"/>
</dbReference>
<dbReference type="GO" id="GO:0004665">
    <property type="term" value="F:prephenate dehydrogenase (NADP+) activity"/>
    <property type="evidence" value="ECO:0007669"/>
    <property type="project" value="InterPro"/>
</dbReference>
<comment type="caution">
    <text evidence="3">The sequence shown here is derived from an EMBL/GenBank/DDBJ whole genome shotgun (WGS) entry which is preliminary data.</text>
</comment>
<dbReference type="InterPro" id="IPR046825">
    <property type="entry name" value="PDH_C"/>
</dbReference>
<protein>
    <submittedName>
        <fullName evidence="3">Prephenate dehydrogenase</fullName>
    </submittedName>
</protein>
<dbReference type="Gene3D" id="3.40.50.720">
    <property type="entry name" value="NAD(P)-binding Rossmann-like Domain"/>
    <property type="match status" value="1"/>
</dbReference>
<dbReference type="InterPro" id="IPR008299">
    <property type="entry name" value="Prep_DH/arog_DH"/>
</dbReference>
<dbReference type="PIRSF" id="PIRSF006549">
    <property type="entry name" value="PDH_arog_dh_reg"/>
    <property type="match status" value="1"/>
</dbReference>
<dbReference type="GO" id="GO:0008977">
    <property type="term" value="F:prephenate dehydrogenase (NAD+) activity"/>
    <property type="evidence" value="ECO:0007669"/>
    <property type="project" value="InterPro"/>
</dbReference>
<organism evidence="3 4">
    <name type="scientific">Methanosphaera stadtmanae</name>
    <dbReference type="NCBI Taxonomy" id="2317"/>
    <lineage>
        <taxon>Archaea</taxon>
        <taxon>Methanobacteriati</taxon>
        <taxon>Methanobacteriota</taxon>
        <taxon>Methanomada group</taxon>
        <taxon>Methanobacteria</taxon>
        <taxon>Methanobacteriales</taxon>
        <taxon>Methanobacteriaceae</taxon>
        <taxon>Methanosphaera</taxon>
    </lineage>
</organism>
<gene>
    <name evidence="3" type="ORF">CA615_05375</name>
</gene>
<evidence type="ECO:0000313" key="4">
    <source>
        <dbReference type="Proteomes" id="UP000248557"/>
    </source>
</evidence>
<proteinExistence type="predicted"/>
<sequence length="444" mass="50684">MTCENNNINITIIGGSRGLGKWIANELHKDNFNVKITSRNRSSGEKIAHKMGVKYDDDNIEAIADANIIIFSVPIEYMVDTIKEVAPYAPKDSLLMDVTSVKTEPAEALSKYAPEDTYILPCHPMFGPRIPSLDGQVVILTPIEDRCRLWYDKIVYYLKNKDANLVISTPQEHDKIMSVVQGLTHFSYISIASTIRRLGISVKKSREFASPVYSLMLDMISRIVSQNPYLYYSIQKSNKQTAISRKTLIEESNRLAKLIDDDMEEEFVYDMSESAKHLDEFEEALGRSDKAISVLTHDFNYIKESIGCEIGFEHQYSKKIHIGVVESVNATTVTLRDLKNNRITLKISNINILTENEIYEWKKNNLPIHEYDVSIIFPDTCSEDILLSMFSQIKPVIDVNIKDVYNGKQIDDGFMSITFHYSVFNSEEREVVEEYLRGIGGKIR</sequence>
<dbReference type="EMBL" id="NGJK01000068">
    <property type="protein sequence ID" value="RAP02858.1"/>
    <property type="molecule type" value="Genomic_DNA"/>
</dbReference>
<dbReference type="GeneID" id="3856074"/>
<dbReference type="InterPro" id="IPR046826">
    <property type="entry name" value="PDH_N"/>
</dbReference>
<dbReference type="Gene3D" id="1.10.3660.10">
    <property type="entry name" value="6-phosphogluconate dehydrogenase C-terminal like domain"/>
    <property type="match status" value="1"/>
</dbReference>
<evidence type="ECO:0000313" key="3">
    <source>
        <dbReference type="EMBL" id="RAP02858.1"/>
    </source>
</evidence>
<dbReference type="AlphaFoldDB" id="A0A328Q8K5"/>
<dbReference type="GO" id="GO:0070403">
    <property type="term" value="F:NAD+ binding"/>
    <property type="evidence" value="ECO:0007669"/>
    <property type="project" value="InterPro"/>
</dbReference>
<dbReference type="InterPro" id="IPR036291">
    <property type="entry name" value="NAD(P)-bd_dom_sf"/>
</dbReference>